<evidence type="ECO:0000256" key="1">
    <source>
        <dbReference type="SAM" id="MobiDB-lite"/>
    </source>
</evidence>
<evidence type="ECO:0000313" key="2">
    <source>
        <dbReference type="EMBL" id="KAB8337232.1"/>
    </source>
</evidence>
<proteinExistence type="predicted"/>
<dbReference type="Proteomes" id="UP000327013">
    <property type="component" value="Unassembled WGS sequence"/>
</dbReference>
<dbReference type="AlphaFoldDB" id="A0A5N6KPK8"/>
<organism evidence="2 3">
    <name type="scientific">Carpinus fangiana</name>
    <dbReference type="NCBI Taxonomy" id="176857"/>
    <lineage>
        <taxon>Eukaryota</taxon>
        <taxon>Viridiplantae</taxon>
        <taxon>Streptophyta</taxon>
        <taxon>Embryophyta</taxon>
        <taxon>Tracheophyta</taxon>
        <taxon>Spermatophyta</taxon>
        <taxon>Magnoliopsida</taxon>
        <taxon>eudicotyledons</taxon>
        <taxon>Gunneridae</taxon>
        <taxon>Pentapetalae</taxon>
        <taxon>rosids</taxon>
        <taxon>fabids</taxon>
        <taxon>Fagales</taxon>
        <taxon>Betulaceae</taxon>
        <taxon>Carpinus</taxon>
    </lineage>
</organism>
<protein>
    <submittedName>
        <fullName evidence="2">Uncharacterized protein</fullName>
    </submittedName>
</protein>
<evidence type="ECO:0000313" key="3">
    <source>
        <dbReference type="Proteomes" id="UP000327013"/>
    </source>
</evidence>
<reference evidence="2 3" key="1">
    <citation type="submission" date="2019-06" db="EMBL/GenBank/DDBJ databases">
        <title>A chromosomal-level reference genome of Carpinus fangiana (Coryloideae, Betulaceae).</title>
        <authorList>
            <person name="Yang X."/>
            <person name="Wang Z."/>
            <person name="Zhang L."/>
            <person name="Hao G."/>
            <person name="Liu J."/>
            <person name="Yang Y."/>
        </authorList>
    </citation>
    <scope>NUCLEOTIDE SEQUENCE [LARGE SCALE GENOMIC DNA]</scope>
    <source>
        <strain evidence="2">Cfa_2016G</strain>
        <tissue evidence="2">Leaf</tissue>
    </source>
</reference>
<dbReference type="EMBL" id="VIBQ01000009">
    <property type="protein sequence ID" value="KAB8337232.1"/>
    <property type="molecule type" value="Genomic_DNA"/>
</dbReference>
<gene>
    <name evidence="2" type="ORF">FH972_021534</name>
</gene>
<feature type="region of interest" description="Disordered" evidence="1">
    <location>
        <begin position="559"/>
        <end position="587"/>
    </location>
</feature>
<comment type="caution">
    <text evidence="2">The sequence shown here is derived from an EMBL/GenBank/DDBJ whole genome shotgun (WGS) entry which is preliminary data.</text>
</comment>
<feature type="compositionally biased region" description="Low complexity" evidence="1">
    <location>
        <begin position="561"/>
        <end position="580"/>
    </location>
</feature>
<keyword evidence="3" id="KW-1185">Reference proteome</keyword>
<accession>A0A5N6KPK8</accession>
<name>A0A5N6KPK8_9ROSI</name>
<sequence length="587" mass="63472">MTCVMLRPVRPAGTRPLPQRAVRCKLAPCCLLSFARLTPRNFTASFVLCCDACAHLPLAASASDVGCRARGVSEICAWSYVSLDAFATPDRPTLCVWGMLFHTSPVDGRMSHGCDRAKRPHSRDNSRCAALCRCTAAAYAADVRFVARRRYLLWPPLPSRGKQHCLAPLAEHHRDHPDRFSVRICAHAVLHPTHDTLRIPPVTRSARLGRGVPYALASWTAARLASHACDARVTAHRGIDEGDRHRLGLFRLPPTIGTRIAGPIISHKKRHGPVESTQMQDHWLCAGDERFGRCVGPGSPPPPGSRNSWPCRGARTQKAWQTRRVSGVLRASEAWMDYMPQHLPRAPFFPFFPVSSFVASIGLKSSRAHGPGDELRAQLLAWCAPVARRRPLVPQSGHPGRAPLAGCCRPGATAGHGARKALRRRFQSCELAHASATNHFALASSPHAMCSDVSAPGFEMCYRRLVAMAAGPRSHPTAWGLHVATASAAHDATLSTLQRIAFSARVPRTAVRPLAGLLRAELQATDDPTALAYYSSANNEPVGICLVLVAQTLATPYPEASSSSTTSSSSSLLSSSSSSSGITMLFR</sequence>